<comment type="caution">
    <text evidence="1">The sequence shown here is derived from an EMBL/GenBank/DDBJ whole genome shotgun (WGS) entry which is preliminary data.</text>
</comment>
<dbReference type="AlphaFoldDB" id="A0A4U1B9P1"/>
<organism evidence="1 2">
    <name type="scientific">Thalassotalea mangrovi</name>
    <dbReference type="NCBI Taxonomy" id="2572245"/>
    <lineage>
        <taxon>Bacteria</taxon>
        <taxon>Pseudomonadati</taxon>
        <taxon>Pseudomonadota</taxon>
        <taxon>Gammaproteobacteria</taxon>
        <taxon>Alteromonadales</taxon>
        <taxon>Colwelliaceae</taxon>
        <taxon>Thalassotalea</taxon>
    </lineage>
</organism>
<sequence length="242" mass="26543">MKKLAFLVLAILLICGGVLWYLASADWNGYIKSQLEIRGSALMGEPVTVQEVDIKPMDGFGAIRGFKIASPEGYSAKHAIDFGEMALDIDLQSLRGSPLVIEHINIQDPKAFIEFTTLGGSNIQELIDNVKKQLPKSSQPSQPSEKKEEVMITINKITLTGMAVQADVRKLNSKVYDLNVPPVELGSIGGEKGLPADQIGAELANRILKVVRDQAEDLTKQTIKDKAEKEAKKVLDKLFKKD</sequence>
<dbReference type="Proteomes" id="UP000307999">
    <property type="component" value="Unassembled WGS sequence"/>
</dbReference>
<dbReference type="RefSeq" id="WP_136734311.1">
    <property type="nucleotide sequence ID" value="NZ_SWDB01000003.1"/>
</dbReference>
<evidence type="ECO:0000313" key="2">
    <source>
        <dbReference type="Proteomes" id="UP000307999"/>
    </source>
</evidence>
<protein>
    <submittedName>
        <fullName evidence="1">AsmA family protein</fullName>
    </submittedName>
</protein>
<keyword evidence="2" id="KW-1185">Reference proteome</keyword>
<reference evidence="1 2" key="1">
    <citation type="submission" date="2019-04" db="EMBL/GenBank/DDBJ databases">
        <title>Thalassotalea guangxiensis sp. nov., isolated from sediment of the coastal wetland.</title>
        <authorList>
            <person name="Zheng S."/>
            <person name="Zhang D."/>
        </authorList>
    </citation>
    <scope>NUCLEOTIDE SEQUENCE [LARGE SCALE GENOMIC DNA]</scope>
    <source>
        <strain evidence="1 2">ZS-4</strain>
    </source>
</reference>
<dbReference type="EMBL" id="SWDB01000003">
    <property type="protein sequence ID" value="TKB47500.1"/>
    <property type="molecule type" value="Genomic_DNA"/>
</dbReference>
<dbReference type="InterPro" id="IPR008023">
    <property type="entry name" value="DUF748"/>
</dbReference>
<proteinExistence type="predicted"/>
<dbReference type="Pfam" id="PF05359">
    <property type="entry name" value="DUF748"/>
    <property type="match status" value="1"/>
</dbReference>
<gene>
    <name evidence="1" type="ORF">E8M12_01570</name>
</gene>
<evidence type="ECO:0000313" key="1">
    <source>
        <dbReference type="EMBL" id="TKB47500.1"/>
    </source>
</evidence>
<name>A0A4U1B9P1_9GAMM</name>
<accession>A0A4U1B9P1</accession>
<dbReference type="OrthoDB" id="7062138at2"/>